<keyword evidence="2 3" id="KW-0472">Membrane</keyword>
<name>A0AAU9LTL0_9ASTR</name>
<dbReference type="AlphaFoldDB" id="A0AAU9LTL0"/>
<gene>
    <name evidence="4" type="ORF">LVIROSA_LOCUS6511</name>
</gene>
<evidence type="ECO:0000256" key="1">
    <source>
        <dbReference type="ARBA" id="ARBA00004370"/>
    </source>
</evidence>
<evidence type="ECO:0000313" key="5">
    <source>
        <dbReference type="Proteomes" id="UP001157418"/>
    </source>
</evidence>
<dbReference type="PANTHER" id="PTHR31234">
    <property type="entry name" value="LATE EMBRYOGENESIS ABUNDANT (LEA) HYDROXYPROLINE-RICH GLYCOPROTEIN FAMILY"/>
    <property type="match status" value="1"/>
</dbReference>
<reference evidence="4 5" key="1">
    <citation type="submission" date="2022-01" db="EMBL/GenBank/DDBJ databases">
        <authorList>
            <person name="Xiong W."/>
            <person name="Schranz E."/>
        </authorList>
    </citation>
    <scope>NUCLEOTIDE SEQUENCE [LARGE SCALE GENOMIC DNA]</scope>
</reference>
<dbReference type="GO" id="GO:0005886">
    <property type="term" value="C:plasma membrane"/>
    <property type="evidence" value="ECO:0007669"/>
    <property type="project" value="TreeGrafter"/>
</dbReference>
<dbReference type="InterPro" id="IPR044839">
    <property type="entry name" value="NDR1-like"/>
</dbReference>
<evidence type="ECO:0008006" key="6">
    <source>
        <dbReference type="Google" id="ProtNLM"/>
    </source>
</evidence>
<keyword evidence="5" id="KW-1185">Reference proteome</keyword>
<evidence type="ECO:0000256" key="2">
    <source>
        <dbReference type="ARBA" id="ARBA00023136"/>
    </source>
</evidence>
<feature type="transmembrane region" description="Helical" evidence="3">
    <location>
        <begin position="12"/>
        <end position="39"/>
    </location>
</feature>
<keyword evidence="3" id="KW-0812">Transmembrane</keyword>
<dbReference type="GO" id="GO:0098542">
    <property type="term" value="P:defense response to other organism"/>
    <property type="evidence" value="ECO:0007669"/>
    <property type="project" value="InterPro"/>
</dbReference>
<comment type="subcellular location">
    <subcellularLocation>
        <location evidence="1">Membrane</location>
    </subcellularLocation>
</comment>
<accession>A0AAU9LTL0</accession>
<proteinExistence type="predicted"/>
<comment type="caution">
    <text evidence="4">The sequence shown here is derived from an EMBL/GenBank/DDBJ whole genome shotgun (WGS) entry which is preliminary data.</text>
</comment>
<dbReference type="PANTHER" id="PTHR31234:SF72">
    <property type="entry name" value="NDR1_HIN1-LIKE PROTEIN 6"/>
    <property type="match status" value="1"/>
</dbReference>
<dbReference type="EMBL" id="CAKMRJ010000171">
    <property type="protein sequence ID" value="CAH1418944.1"/>
    <property type="molecule type" value="Genomic_DNA"/>
</dbReference>
<dbReference type="Proteomes" id="UP001157418">
    <property type="component" value="Unassembled WGS sequence"/>
</dbReference>
<sequence length="207" mass="22664">MGVVSEGKGYSGFVRCMCWCCCLLLLVIIISGGFAYYIYSAEDPKPPVYDIQSFTVNTLDLEDDSTLKTEFVVIFKIENPNEKIGFVYGEKNNVSLLFDDDIISSGQLPAYKQGPANTTVLEVALAGTCPDESSTFQDIVQNGKEKGVGIEFVVKMMVPMKFYVGNVGDVARKEVIASISCGLVMKNLVSGKTATILEKECEELVKF</sequence>
<protein>
    <recommendedName>
        <fullName evidence="6">Late embryogenesis abundant protein LEA-2 subgroup domain-containing protein</fullName>
    </recommendedName>
</protein>
<evidence type="ECO:0000256" key="3">
    <source>
        <dbReference type="SAM" id="Phobius"/>
    </source>
</evidence>
<organism evidence="4 5">
    <name type="scientific">Lactuca virosa</name>
    <dbReference type="NCBI Taxonomy" id="75947"/>
    <lineage>
        <taxon>Eukaryota</taxon>
        <taxon>Viridiplantae</taxon>
        <taxon>Streptophyta</taxon>
        <taxon>Embryophyta</taxon>
        <taxon>Tracheophyta</taxon>
        <taxon>Spermatophyta</taxon>
        <taxon>Magnoliopsida</taxon>
        <taxon>eudicotyledons</taxon>
        <taxon>Gunneridae</taxon>
        <taxon>Pentapetalae</taxon>
        <taxon>asterids</taxon>
        <taxon>campanulids</taxon>
        <taxon>Asterales</taxon>
        <taxon>Asteraceae</taxon>
        <taxon>Cichorioideae</taxon>
        <taxon>Cichorieae</taxon>
        <taxon>Lactucinae</taxon>
        <taxon>Lactuca</taxon>
    </lineage>
</organism>
<evidence type="ECO:0000313" key="4">
    <source>
        <dbReference type="EMBL" id="CAH1418944.1"/>
    </source>
</evidence>
<keyword evidence="3" id="KW-1133">Transmembrane helix</keyword>